<evidence type="ECO:0000259" key="7">
    <source>
        <dbReference type="Pfam" id="PF08340"/>
    </source>
</evidence>
<dbReference type="InterPro" id="IPR013551">
    <property type="entry name" value="YicC-like_C"/>
</dbReference>
<proteinExistence type="inferred from homology"/>
<dbReference type="EMBL" id="CP003364">
    <property type="protein sequence ID" value="AGA25871.1"/>
    <property type="molecule type" value="Genomic_DNA"/>
</dbReference>
<dbReference type="GO" id="GO:0016787">
    <property type="term" value="F:hydrolase activity"/>
    <property type="evidence" value="ECO:0007669"/>
    <property type="project" value="UniProtKB-KW"/>
</dbReference>
<dbReference type="STRING" id="886293.Sinac_1491"/>
<dbReference type="HOGENOM" id="CLU_076609_1_0_0"/>
<evidence type="ECO:0000256" key="4">
    <source>
        <dbReference type="ARBA" id="ARBA00022801"/>
    </source>
</evidence>
<dbReference type="Pfam" id="PF03755">
    <property type="entry name" value="YicC-like_N"/>
    <property type="match status" value="1"/>
</dbReference>
<comment type="similarity">
    <text evidence="5">Belongs to the YicC/YloC family.</text>
</comment>
<reference evidence="8 9" key="1">
    <citation type="submission" date="2012-02" db="EMBL/GenBank/DDBJ databases">
        <title>Complete sequence of chromosome of Singulisphaera acidiphila DSM 18658.</title>
        <authorList>
            <consortium name="US DOE Joint Genome Institute (JGI-PGF)"/>
            <person name="Lucas S."/>
            <person name="Copeland A."/>
            <person name="Lapidus A."/>
            <person name="Glavina del Rio T."/>
            <person name="Dalin E."/>
            <person name="Tice H."/>
            <person name="Bruce D."/>
            <person name="Goodwin L."/>
            <person name="Pitluck S."/>
            <person name="Peters L."/>
            <person name="Ovchinnikova G."/>
            <person name="Chertkov O."/>
            <person name="Kyrpides N."/>
            <person name="Mavromatis K."/>
            <person name="Ivanova N."/>
            <person name="Brettin T."/>
            <person name="Detter J.C."/>
            <person name="Han C."/>
            <person name="Larimer F."/>
            <person name="Land M."/>
            <person name="Hauser L."/>
            <person name="Markowitz V."/>
            <person name="Cheng J.-F."/>
            <person name="Hugenholtz P."/>
            <person name="Woyke T."/>
            <person name="Wu D."/>
            <person name="Tindall B."/>
            <person name="Pomrenke H."/>
            <person name="Brambilla E."/>
            <person name="Klenk H.-P."/>
            <person name="Eisen J.A."/>
        </authorList>
    </citation>
    <scope>NUCLEOTIDE SEQUENCE [LARGE SCALE GENOMIC DNA]</scope>
    <source>
        <strain evidence="9">ATCC BAA-1392 / DSM 18658 / VKM B-2454 / MOB10</strain>
    </source>
</reference>
<dbReference type="GO" id="GO:0004521">
    <property type="term" value="F:RNA endonuclease activity"/>
    <property type="evidence" value="ECO:0007669"/>
    <property type="project" value="InterPro"/>
</dbReference>
<dbReference type="Proteomes" id="UP000010798">
    <property type="component" value="Chromosome"/>
</dbReference>
<feature type="domain" description="Endoribonuclease YicC-like C-terminal" evidence="7">
    <location>
        <begin position="174"/>
        <end position="293"/>
    </location>
</feature>
<keyword evidence="4" id="KW-0378">Hydrolase</keyword>
<evidence type="ECO:0000313" key="8">
    <source>
        <dbReference type="EMBL" id="AGA25871.1"/>
    </source>
</evidence>
<dbReference type="InterPro" id="IPR013527">
    <property type="entry name" value="YicC-like_N"/>
</dbReference>
<keyword evidence="9" id="KW-1185">Reference proteome</keyword>
<evidence type="ECO:0000313" key="9">
    <source>
        <dbReference type="Proteomes" id="UP000010798"/>
    </source>
</evidence>
<evidence type="ECO:0000256" key="1">
    <source>
        <dbReference type="ARBA" id="ARBA00001968"/>
    </source>
</evidence>
<dbReference type="KEGG" id="saci:Sinac_1491"/>
<evidence type="ECO:0000259" key="6">
    <source>
        <dbReference type="Pfam" id="PF03755"/>
    </source>
</evidence>
<dbReference type="Pfam" id="PF08340">
    <property type="entry name" value="YicC-like_C"/>
    <property type="match status" value="1"/>
</dbReference>
<evidence type="ECO:0000256" key="3">
    <source>
        <dbReference type="ARBA" id="ARBA00022759"/>
    </source>
</evidence>
<protein>
    <submittedName>
        <fullName evidence="8">TIGR00255 family protein</fullName>
    </submittedName>
</protein>
<accession>L0DB55</accession>
<dbReference type="InterPro" id="IPR005229">
    <property type="entry name" value="YicC/YloC-like"/>
</dbReference>
<keyword evidence="3" id="KW-0255">Endonuclease</keyword>
<dbReference type="AlphaFoldDB" id="L0DB55"/>
<name>L0DB55_SINAD</name>
<evidence type="ECO:0000256" key="5">
    <source>
        <dbReference type="ARBA" id="ARBA00035648"/>
    </source>
</evidence>
<organism evidence="8 9">
    <name type="scientific">Singulisphaera acidiphila (strain ATCC BAA-1392 / DSM 18658 / VKM B-2454 / MOB10)</name>
    <dbReference type="NCBI Taxonomy" id="886293"/>
    <lineage>
        <taxon>Bacteria</taxon>
        <taxon>Pseudomonadati</taxon>
        <taxon>Planctomycetota</taxon>
        <taxon>Planctomycetia</taxon>
        <taxon>Isosphaerales</taxon>
        <taxon>Isosphaeraceae</taxon>
        <taxon>Singulisphaera</taxon>
    </lineage>
</organism>
<keyword evidence="2" id="KW-0540">Nuclease</keyword>
<dbReference type="PANTHER" id="PTHR30636">
    <property type="entry name" value="UPF0701 PROTEIN YICC"/>
    <property type="match status" value="1"/>
</dbReference>
<dbReference type="PANTHER" id="PTHR30636:SF3">
    <property type="entry name" value="UPF0701 PROTEIN YICC"/>
    <property type="match status" value="1"/>
</dbReference>
<feature type="domain" description="Endoribonuclease YicC-like N-terminal" evidence="6">
    <location>
        <begin position="3"/>
        <end position="155"/>
    </location>
</feature>
<dbReference type="eggNOG" id="COG1561">
    <property type="taxonomic scope" value="Bacteria"/>
</dbReference>
<sequence length="293" mass="32743">MLLSMTGFGEARLQEERWTVSVEIRTVNNRHLKLSAKISDPYGALEPDLERLVRETIRRGTVQVVLRIDRPRRVEDYRLNVVALTSYRDQLDALQGSNSTSSTPLSSLLVLPGVVEERKPATDDPHQDWPVLSAVISQALVKLQSARAEEGNAMANELLVLGKAVATHLDQIVARGPEVVAAYQKRLIERVQSLVEGQGVTIEPKDLIREVAILSERADIAEEIVRLRAHLAQYIDVIHEPESAGRKLEFVVQEMGRETNTIGSKANDVEISRCVVEIKGLLEKIRELIQNVE</sequence>
<gene>
    <name evidence="8" type="ordered locus">Sinac_1491</name>
</gene>
<comment type="cofactor">
    <cofactor evidence="1">
        <name>a divalent metal cation</name>
        <dbReference type="ChEBI" id="CHEBI:60240"/>
    </cofactor>
</comment>
<dbReference type="NCBIfam" id="TIGR00255">
    <property type="entry name" value="YicC/YloC family endoribonuclease"/>
    <property type="match status" value="1"/>
</dbReference>
<evidence type="ECO:0000256" key="2">
    <source>
        <dbReference type="ARBA" id="ARBA00022722"/>
    </source>
</evidence>